<dbReference type="Proteomes" id="UP001498771">
    <property type="component" value="Unassembled WGS sequence"/>
</dbReference>
<dbReference type="InterPro" id="IPR007518">
    <property type="entry name" value="MINDY"/>
</dbReference>
<sequence length="552" mass="58510">MSSDSLSTGRVAVAEAAAEVAAGSGESLDVAEEATDIQIPEQDGLLEPIPTASDPVETPQASSTAPNETPADSAASPEPASSPTTDKPEPVSELSESFACTGLDSADQTEQPASPPPAHAPRASARDEAIRAELESSVFKIKTITWYDPYGQTRESPIILQNKNGPCPLIALVNTLILSTPPDVKTPISNISASRTEISAKYLIDLLADVLLSSENTEHTDVNNVLSLLPSLHTGLNINPRFDGSFESSEELALFRAFDVDLVHGWVSDPANKYVDSAVTKAGSYEGAQGYLVQASEFTSKLDDGISLTDEEMALMETARLIDLFLSQTATQLTSFGLKFLSELLSPGSLAVLFRNDHFSTVYKHPDSKQLFMLVTDSGFSHIKNIVWESLNDVSGSSSYFFNGVFVPSEFGEDKPKPTDPPPPPASKQVQFSTPVDSTDLDLALAMELQQQEDEQVAREQQLIEDRAASRGTRSRQGSSAAAGQPPAGSRPHPGTRGSHGNARPRGPNNSSGNTPSSTSTSSAGTNAALSKKSKRAAGGKASGEKDKCCIM</sequence>
<dbReference type="GeneID" id="90038974"/>
<dbReference type="EMBL" id="JBBJBU010000012">
    <property type="protein sequence ID" value="KAK7203406.1"/>
    <property type="molecule type" value="Genomic_DNA"/>
</dbReference>
<name>A0ABR1F0N1_9ASCO</name>
<feature type="compositionally biased region" description="Basic and acidic residues" evidence="1">
    <location>
        <begin position="543"/>
        <end position="552"/>
    </location>
</feature>
<feature type="domain" description="MINDY deubiquitinase" evidence="2">
    <location>
        <begin position="138"/>
        <end position="406"/>
    </location>
</feature>
<feature type="region of interest" description="Disordered" evidence="1">
    <location>
        <begin position="412"/>
        <end position="432"/>
    </location>
</feature>
<comment type="caution">
    <text evidence="3">The sequence shown here is derived from an EMBL/GenBank/DDBJ whole genome shotgun (WGS) entry which is preliminary data.</text>
</comment>
<dbReference type="RefSeq" id="XP_064766439.1">
    <property type="nucleotide sequence ID" value="XM_064913462.1"/>
</dbReference>
<organism evidence="3 4">
    <name type="scientific">Myxozyma melibiosi</name>
    <dbReference type="NCBI Taxonomy" id="54550"/>
    <lineage>
        <taxon>Eukaryota</taxon>
        <taxon>Fungi</taxon>
        <taxon>Dikarya</taxon>
        <taxon>Ascomycota</taxon>
        <taxon>Saccharomycotina</taxon>
        <taxon>Lipomycetes</taxon>
        <taxon>Lipomycetales</taxon>
        <taxon>Lipomycetaceae</taxon>
        <taxon>Myxozyma</taxon>
    </lineage>
</organism>
<evidence type="ECO:0000256" key="1">
    <source>
        <dbReference type="SAM" id="MobiDB-lite"/>
    </source>
</evidence>
<gene>
    <name evidence="3" type="ORF">BZA70DRAFT_283629</name>
</gene>
<dbReference type="Pfam" id="PF04424">
    <property type="entry name" value="MINDY_DUB"/>
    <property type="match status" value="1"/>
</dbReference>
<protein>
    <recommendedName>
        <fullName evidence="2">MINDY deubiquitinase domain-containing protein</fullName>
    </recommendedName>
</protein>
<dbReference type="InterPro" id="IPR033979">
    <property type="entry name" value="MINDY_domain"/>
</dbReference>
<feature type="region of interest" description="Disordered" evidence="1">
    <location>
        <begin position="467"/>
        <end position="552"/>
    </location>
</feature>
<reference evidence="3 4" key="1">
    <citation type="submission" date="2024-03" db="EMBL/GenBank/DDBJ databases">
        <title>Genome-scale model development and genomic sequencing of the oleaginous clade Lipomyces.</title>
        <authorList>
            <consortium name="Lawrence Berkeley National Laboratory"/>
            <person name="Czajka J.J."/>
            <person name="Han Y."/>
            <person name="Kim J."/>
            <person name="Mondo S.J."/>
            <person name="Hofstad B.A."/>
            <person name="Robles A."/>
            <person name="Haridas S."/>
            <person name="Riley R."/>
            <person name="LaButti K."/>
            <person name="Pangilinan J."/>
            <person name="Andreopoulos W."/>
            <person name="Lipzen A."/>
            <person name="Yan J."/>
            <person name="Wang M."/>
            <person name="Ng V."/>
            <person name="Grigoriev I.V."/>
            <person name="Spatafora J.W."/>
            <person name="Magnuson J.K."/>
            <person name="Baker S.E."/>
            <person name="Pomraning K.R."/>
        </authorList>
    </citation>
    <scope>NUCLEOTIDE SEQUENCE [LARGE SCALE GENOMIC DNA]</scope>
    <source>
        <strain evidence="3 4">Phaff 52-87</strain>
    </source>
</reference>
<feature type="region of interest" description="Disordered" evidence="1">
    <location>
        <begin position="20"/>
        <end position="127"/>
    </location>
</feature>
<evidence type="ECO:0000313" key="3">
    <source>
        <dbReference type="EMBL" id="KAK7203406.1"/>
    </source>
</evidence>
<evidence type="ECO:0000313" key="4">
    <source>
        <dbReference type="Proteomes" id="UP001498771"/>
    </source>
</evidence>
<feature type="compositionally biased region" description="Low complexity" evidence="1">
    <location>
        <begin position="507"/>
        <end position="531"/>
    </location>
</feature>
<evidence type="ECO:0000259" key="2">
    <source>
        <dbReference type="Pfam" id="PF04424"/>
    </source>
</evidence>
<proteinExistence type="predicted"/>
<feature type="compositionally biased region" description="Low complexity" evidence="1">
    <location>
        <begin position="477"/>
        <end position="490"/>
    </location>
</feature>
<accession>A0ABR1F0N1</accession>
<feature type="compositionally biased region" description="Low complexity" evidence="1">
    <location>
        <begin position="68"/>
        <end position="85"/>
    </location>
</feature>
<dbReference type="PANTHER" id="PTHR18063">
    <property type="entry name" value="NF-E2 INDUCIBLE PROTEIN"/>
    <property type="match status" value="1"/>
</dbReference>
<keyword evidence="4" id="KW-1185">Reference proteome</keyword>
<dbReference type="PANTHER" id="PTHR18063:SF6">
    <property type="entry name" value="UBIQUITIN CARBOXYL-TERMINAL HYDROLASE"/>
    <property type="match status" value="1"/>
</dbReference>